<dbReference type="RefSeq" id="WP_106000060.1">
    <property type="nucleotide sequence ID" value="NZ_CM009578.1"/>
</dbReference>
<keyword evidence="2" id="KW-0378">Hydrolase</keyword>
<dbReference type="Gene3D" id="3.20.20.80">
    <property type="entry name" value="Glycosidases"/>
    <property type="match status" value="2"/>
</dbReference>
<dbReference type="Pfam" id="PF00150">
    <property type="entry name" value="Cellulase"/>
    <property type="match status" value="1"/>
</dbReference>
<dbReference type="PANTHER" id="PTHR31308">
    <property type="match status" value="1"/>
</dbReference>
<dbReference type="InterPro" id="IPR001547">
    <property type="entry name" value="Glyco_hydro_5"/>
</dbReference>
<dbReference type="GO" id="GO:0000272">
    <property type="term" value="P:polysaccharide catabolic process"/>
    <property type="evidence" value="ECO:0007669"/>
    <property type="project" value="InterPro"/>
</dbReference>
<keyword evidence="3" id="KW-0326">Glycosidase</keyword>
<dbReference type="AlphaFoldDB" id="A0A2S8B2Q5"/>
<feature type="domain" description="Glycoside hydrolase family 5 C-terminal" evidence="5">
    <location>
        <begin position="568"/>
        <end position="645"/>
    </location>
</feature>
<comment type="caution">
    <text evidence="6">The sequence shown here is derived from an EMBL/GenBank/DDBJ whole genome shotgun (WGS) entry which is preliminary data.</text>
</comment>
<evidence type="ECO:0000259" key="5">
    <source>
        <dbReference type="Pfam" id="PF18564"/>
    </source>
</evidence>
<evidence type="ECO:0000313" key="6">
    <source>
        <dbReference type="EMBL" id="PQM26691.1"/>
    </source>
</evidence>
<evidence type="ECO:0000313" key="7">
    <source>
        <dbReference type="Proteomes" id="UP000238954"/>
    </source>
</evidence>
<comment type="similarity">
    <text evidence="1">Belongs to the glycosyl hydrolase 5 (cellulase A) family.</text>
</comment>
<dbReference type="InterPro" id="IPR017853">
    <property type="entry name" value="GH"/>
</dbReference>
<gene>
    <name evidence="6" type="ORF">CVO77_16945</name>
</gene>
<dbReference type="GO" id="GO:0016042">
    <property type="term" value="P:lipid catabolic process"/>
    <property type="evidence" value="ECO:0007669"/>
    <property type="project" value="UniProtKB-ARBA"/>
</dbReference>
<protein>
    <submittedName>
        <fullName evidence="6">Uncharacterized protein</fullName>
    </submittedName>
</protein>
<dbReference type="PANTHER" id="PTHR31308:SF5">
    <property type="entry name" value="ERGOSTERYL-BETA-GLUCOSIDASE"/>
    <property type="match status" value="1"/>
</dbReference>
<dbReference type="Proteomes" id="UP000238954">
    <property type="component" value="Chromosome"/>
</dbReference>
<feature type="domain" description="Glycoside hydrolase family 5" evidence="4">
    <location>
        <begin position="69"/>
        <end position="133"/>
    </location>
</feature>
<keyword evidence="7" id="KW-1185">Reference proteome</keyword>
<sequence length="655" mass="72213">MANEDGRVGRLAVDGPVFRDQAGRHVILRGVNLGGDCKVPWPDGGTDRPSDFSDHRTISFIGRPFPLAEADTHLARLAHWGFNCLRLLTTWEAIEHAGPGQYDADYLDYYAEICARAGRFGLHVFVDFHQDVWSRMSGGDGAPGWAFEAVGLDFRQFHRADVAHIMQAQYDYASPERRQDAYPQMSWGGNHRLPANAVMWSLFWAGKRLTPDFRIEGVNVQDYLQQAYIGCLEQVALRVRDMPHVIGFDTLNEPGLGWLGYPMNYRHVAPDAVNPVAPRVGPALTPLEGLLLLRGMTVEAPRLLRNIETGRTEITGNVTLNSDRQPVWLPGRECPFEAAGAYRLEGDGGIALREDYFQADAGGSIDVYRDGMGPFFHGVADAVRAHRKDWLLFVEIDPFAGMSGRPLPTPLPEASVNAGHWYDVRTLFFKTFDTPVGEAQAAVRDRYVRELGVVEGLADAQPGGMPTLIGEFGIPFDLDEGAAYEAWAAGERGRDVWGPHSTALGLMYDAMDRRLLNSTLWNYTASNRNDLLIGDGWNQEDLSIFSLDQLEDPADPNSGGRAVEGFCRPYAQHAGGTIRSFAFDRDTGRFELDIDALEGAQTIVYVPAIHYPDGVEVSTGGGAAEWDFDRAAQRLTIVHGEAGPTTIRGARPDAP</sequence>
<name>A0A2S8B2Q5_9SPHN</name>
<dbReference type="GO" id="GO:1901136">
    <property type="term" value="P:carbohydrate derivative catabolic process"/>
    <property type="evidence" value="ECO:0007669"/>
    <property type="project" value="UniProtKB-ARBA"/>
</dbReference>
<dbReference type="SUPFAM" id="SSF51445">
    <property type="entry name" value="(Trans)glycosidases"/>
    <property type="match status" value="1"/>
</dbReference>
<evidence type="ECO:0000256" key="1">
    <source>
        <dbReference type="ARBA" id="ARBA00005641"/>
    </source>
</evidence>
<dbReference type="InterPro" id="IPR041036">
    <property type="entry name" value="GH5_C"/>
</dbReference>
<evidence type="ECO:0000256" key="3">
    <source>
        <dbReference type="ARBA" id="ARBA00023295"/>
    </source>
</evidence>
<evidence type="ECO:0000256" key="2">
    <source>
        <dbReference type="ARBA" id="ARBA00022801"/>
    </source>
</evidence>
<reference evidence="7" key="1">
    <citation type="submission" date="2017-11" db="EMBL/GenBank/DDBJ databases">
        <title>The complete genome sequence of Sphingopyxis pomeranensis sp. nov. strain WS5A3p.</title>
        <authorList>
            <person name="Kaminski M.A."/>
        </authorList>
    </citation>
    <scope>NUCLEOTIDE SEQUENCE [LARGE SCALE GENOMIC DNA]</scope>
    <source>
        <strain evidence="7">WS5A3p</strain>
    </source>
</reference>
<proteinExistence type="inferred from homology"/>
<dbReference type="InterPro" id="IPR013780">
    <property type="entry name" value="Glyco_hydro_b"/>
</dbReference>
<dbReference type="GO" id="GO:0004553">
    <property type="term" value="F:hydrolase activity, hydrolyzing O-glycosyl compounds"/>
    <property type="evidence" value="ECO:0007669"/>
    <property type="project" value="InterPro"/>
</dbReference>
<dbReference type="Gene3D" id="2.60.40.1180">
    <property type="entry name" value="Golgi alpha-mannosidase II"/>
    <property type="match status" value="1"/>
</dbReference>
<dbReference type="Pfam" id="PF18564">
    <property type="entry name" value="Glyco_hydro_5_C"/>
    <property type="match status" value="1"/>
</dbReference>
<dbReference type="InterPro" id="IPR052066">
    <property type="entry name" value="Glycosphingolipid_Hydrolases"/>
</dbReference>
<dbReference type="EMBL" id="PHFW01000003">
    <property type="protein sequence ID" value="PQM26691.1"/>
    <property type="molecule type" value="Genomic_DNA"/>
</dbReference>
<organism evidence="6 7">
    <name type="scientific">Sphingopyxis lindanitolerans</name>
    <dbReference type="NCBI Taxonomy" id="2054227"/>
    <lineage>
        <taxon>Bacteria</taxon>
        <taxon>Pseudomonadati</taxon>
        <taxon>Pseudomonadota</taxon>
        <taxon>Alphaproteobacteria</taxon>
        <taxon>Sphingomonadales</taxon>
        <taxon>Sphingomonadaceae</taxon>
        <taxon>Sphingopyxis</taxon>
    </lineage>
</organism>
<accession>A0A2S8B2Q5</accession>
<dbReference type="OrthoDB" id="9800955at2"/>
<evidence type="ECO:0000259" key="4">
    <source>
        <dbReference type="Pfam" id="PF00150"/>
    </source>
</evidence>